<reference evidence="15 16" key="1">
    <citation type="journal article" date="2015" name="Microbiome">
        <title>Genomic resolution of linkages in carbon, nitrogen, and sulfur cycling among widespread estuary sediment bacteria.</title>
        <authorList>
            <person name="Baker B.J."/>
            <person name="Lazar C.S."/>
            <person name="Teske A.P."/>
            <person name="Dick G.J."/>
        </authorList>
    </citation>
    <scope>NUCLEOTIDE SEQUENCE [LARGE SCALE GENOMIC DNA]</scope>
    <source>
        <strain evidence="15">DG_54_3</strain>
    </source>
</reference>
<feature type="transmembrane region" description="Helical" evidence="14">
    <location>
        <begin position="378"/>
        <end position="397"/>
    </location>
</feature>
<evidence type="ECO:0000256" key="6">
    <source>
        <dbReference type="ARBA" id="ARBA00022847"/>
    </source>
</evidence>
<dbReference type="InterPro" id="IPR050277">
    <property type="entry name" value="Sodium:Solute_Symporter"/>
</dbReference>
<proteinExistence type="inferred from homology"/>
<feature type="transmembrane region" description="Helical" evidence="14">
    <location>
        <begin position="241"/>
        <end position="262"/>
    </location>
</feature>
<keyword evidence="11" id="KW-0739">Sodium transport</keyword>
<feature type="transmembrane region" description="Helical" evidence="14">
    <location>
        <begin position="188"/>
        <end position="206"/>
    </location>
</feature>
<dbReference type="InterPro" id="IPR001734">
    <property type="entry name" value="Na/solute_symporter"/>
</dbReference>
<feature type="transmembrane region" description="Helical" evidence="14">
    <location>
        <begin position="456"/>
        <end position="476"/>
    </location>
</feature>
<evidence type="ECO:0000256" key="8">
    <source>
        <dbReference type="ARBA" id="ARBA00023053"/>
    </source>
</evidence>
<evidence type="ECO:0000256" key="1">
    <source>
        <dbReference type="ARBA" id="ARBA00004651"/>
    </source>
</evidence>
<comment type="similarity">
    <text evidence="2 13">Belongs to the sodium:solute symporter (SSF) (TC 2.A.21) family.</text>
</comment>
<keyword evidence="9" id="KW-0406">Ion transport</keyword>
<dbReference type="PROSITE" id="PS50283">
    <property type="entry name" value="NA_SOLUT_SYMP_3"/>
    <property type="match status" value="1"/>
</dbReference>
<keyword evidence="5 14" id="KW-0812">Transmembrane</keyword>
<dbReference type="PATRIC" id="fig|1703775.3.peg.2032"/>
<keyword evidence="6" id="KW-0769">Symport</keyword>
<evidence type="ECO:0000256" key="3">
    <source>
        <dbReference type="ARBA" id="ARBA00022448"/>
    </source>
</evidence>
<evidence type="ECO:0000313" key="15">
    <source>
        <dbReference type="EMBL" id="KPJ68711.1"/>
    </source>
</evidence>
<keyword evidence="7 14" id="KW-1133">Transmembrane helix</keyword>
<name>A0A0S7Y1V4_UNCSA</name>
<dbReference type="Pfam" id="PF00474">
    <property type="entry name" value="SSF"/>
    <property type="match status" value="1"/>
</dbReference>
<feature type="transmembrane region" description="Helical" evidence="14">
    <location>
        <begin position="43"/>
        <end position="70"/>
    </location>
</feature>
<dbReference type="GO" id="GO:0005886">
    <property type="term" value="C:plasma membrane"/>
    <property type="evidence" value="ECO:0007669"/>
    <property type="project" value="UniProtKB-SubCell"/>
</dbReference>
<feature type="transmembrane region" description="Helical" evidence="14">
    <location>
        <begin position="162"/>
        <end position="181"/>
    </location>
</feature>
<evidence type="ECO:0008006" key="17">
    <source>
        <dbReference type="Google" id="ProtNLM"/>
    </source>
</evidence>
<accession>A0A0S7Y1V4</accession>
<keyword evidence="4" id="KW-1003">Cell membrane</keyword>
<evidence type="ECO:0000256" key="13">
    <source>
        <dbReference type="RuleBase" id="RU362091"/>
    </source>
</evidence>
<feature type="transmembrane region" description="Helical" evidence="14">
    <location>
        <begin position="6"/>
        <end position="23"/>
    </location>
</feature>
<dbReference type="PANTHER" id="PTHR48086:SF3">
    <property type="entry name" value="SODIUM_PROLINE SYMPORTER"/>
    <property type="match status" value="1"/>
</dbReference>
<evidence type="ECO:0000256" key="14">
    <source>
        <dbReference type="SAM" id="Phobius"/>
    </source>
</evidence>
<keyword evidence="8" id="KW-0915">Sodium</keyword>
<dbReference type="GO" id="GO:0015193">
    <property type="term" value="F:L-proline transmembrane transporter activity"/>
    <property type="evidence" value="ECO:0007669"/>
    <property type="project" value="TreeGrafter"/>
</dbReference>
<dbReference type="GO" id="GO:0005298">
    <property type="term" value="F:proline:sodium symporter activity"/>
    <property type="evidence" value="ECO:0007669"/>
    <property type="project" value="TreeGrafter"/>
</dbReference>
<evidence type="ECO:0000313" key="16">
    <source>
        <dbReference type="Proteomes" id="UP000051861"/>
    </source>
</evidence>
<evidence type="ECO:0000256" key="7">
    <source>
        <dbReference type="ARBA" id="ARBA00022989"/>
    </source>
</evidence>
<keyword evidence="10 14" id="KW-0472">Membrane</keyword>
<feature type="transmembrane region" description="Helical" evidence="14">
    <location>
        <begin position="403"/>
        <end position="424"/>
    </location>
</feature>
<organism evidence="15 16">
    <name type="scientific">candidate division WOR-1 bacterium DG_54_3</name>
    <dbReference type="NCBI Taxonomy" id="1703775"/>
    <lineage>
        <taxon>Bacteria</taxon>
        <taxon>Bacillati</taxon>
        <taxon>Saganbacteria</taxon>
    </lineage>
</organism>
<feature type="transmembrane region" description="Helical" evidence="14">
    <location>
        <begin position="328"/>
        <end position="358"/>
    </location>
</feature>
<evidence type="ECO:0000256" key="5">
    <source>
        <dbReference type="ARBA" id="ARBA00022692"/>
    </source>
</evidence>
<feature type="transmembrane region" description="Helical" evidence="14">
    <location>
        <begin position="118"/>
        <end position="142"/>
    </location>
</feature>
<feature type="transmembrane region" description="Helical" evidence="14">
    <location>
        <begin position="551"/>
        <end position="573"/>
    </location>
</feature>
<gene>
    <name evidence="15" type="ORF">AMJ44_05660</name>
</gene>
<sequence>MVAVDYSVVVIYFAVVLWLGFWYKKRASKNLEAYFLGGKRMHWLALAMSGAVSNFDITGTMWIVSMLFLFGMKSMWIHWMWGFMMGAFFLAFMGKWVRRSGVMTGAEWMVTRFGSGRGGVIARTAYAVMAVITQASFIGYAFQGIGKFASIYVGLSPPSCAFIIIGITTLYVLLGGLYSVVLTDVIQTVILTLASILIAIVAFSQLTPDILNNVLPSGWASLAPKWRLAEFAGTENAGYEIFGALVIVWVLKGFLLNAGGPAQMYDFQRFLAARDSRDAAKVGAAWSLFLVVRWGMATGIVLLALAGIANVTDPEQVMPLVLQEYLPVGVRGLVIAGLLAAFMSTFSSTLNSGASYIVRDIWQPFFRPRADQPRLIRASYAATVGIVAAGILIGFQAESIAQIWSWMMMALGAGVVIPNVLRWYWWRMNGWGYAAGTVAGILFSLIALLMPELPMYVVFPPIVMTSLLVSVITALLTPAVDEPILISFYETIRPFGFWRPVRSRSRLSAEVLADSSESCWRAVLNTSLGMVAITGIYLFPMYLVGHWYTKAFIWISAALMAAVALAFTWYRYLPPRH</sequence>
<evidence type="ECO:0000256" key="11">
    <source>
        <dbReference type="ARBA" id="ARBA00023201"/>
    </source>
</evidence>
<dbReference type="Gene3D" id="1.20.1730.10">
    <property type="entry name" value="Sodium/glucose cotransporter"/>
    <property type="match status" value="1"/>
</dbReference>
<dbReference type="Proteomes" id="UP000051861">
    <property type="component" value="Unassembled WGS sequence"/>
</dbReference>
<evidence type="ECO:0000256" key="2">
    <source>
        <dbReference type="ARBA" id="ARBA00006434"/>
    </source>
</evidence>
<comment type="subcellular location">
    <subcellularLocation>
        <location evidence="1">Cell membrane</location>
        <topology evidence="1">Multi-pass membrane protein</topology>
    </subcellularLocation>
</comment>
<dbReference type="EMBL" id="LIZX01000042">
    <property type="protein sequence ID" value="KPJ68711.1"/>
    <property type="molecule type" value="Genomic_DNA"/>
</dbReference>
<protein>
    <recommendedName>
        <fullName evidence="17">Sodium:solute symporter</fullName>
    </recommendedName>
</protein>
<evidence type="ECO:0000256" key="4">
    <source>
        <dbReference type="ARBA" id="ARBA00022475"/>
    </source>
</evidence>
<evidence type="ECO:0000256" key="12">
    <source>
        <dbReference type="ARBA" id="ARBA00033708"/>
    </source>
</evidence>
<feature type="transmembrane region" description="Helical" evidence="14">
    <location>
        <begin position="283"/>
        <end position="308"/>
    </location>
</feature>
<evidence type="ECO:0000256" key="9">
    <source>
        <dbReference type="ARBA" id="ARBA00023065"/>
    </source>
</evidence>
<comment type="catalytic activity">
    <reaction evidence="12">
        <text>L-proline(in) + Na(+)(in) = L-proline(out) + Na(+)(out)</text>
        <dbReference type="Rhea" id="RHEA:28967"/>
        <dbReference type="ChEBI" id="CHEBI:29101"/>
        <dbReference type="ChEBI" id="CHEBI:60039"/>
    </reaction>
</comment>
<dbReference type="AlphaFoldDB" id="A0A0S7Y1V4"/>
<evidence type="ECO:0000256" key="10">
    <source>
        <dbReference type="ARBA" id="ARBA00023136"/>
    </source>
</evidence>
<dbReference type="GO" id="GO:0015824">
    <property type="term" value="P:proline transport"/>
    <property type="evidence" value="ECO:0007669"/>
    <property type="project" value="TreeGrafter"/>
</dbReference>
<feature type="transmembrane region" description="Helical" evidence="14">
    <location>
        <begin position="431"/>
        <end position="450"/>
    </location>
</feature>
<keyword evidence="3" id="KW-0813">Transport</keyword>
<feature type="transmembrane region" description="Helical" evidence="14">
    <location>
        <begin position="76"/>
        <end position="97"/>
    </location>
</feature>
<dbReference type="PANTHER" id="PTHR48086">
    <property type="entry name" value="SODIUM/PROLINE SYMPORTER-RELATED"/>
    <property type="match status" value="1"/>
</dbReference>
<comment type="caution">
    <text evidence="15">The sequence shown here is derived from an EMBL/GenBank/DDBJ whole genome shotgun (WGS) entry which is preliminary data.</text>
</comment>
<dbReference type="InterPro" id="IPR038377">
    <property type="entry name" value="Na/Glc_symporter_sf"/>
</dbReference>
<feature type="transmembrane region" description="Helical" evidence="14">
    <location>
        <begin position="522"/>
        <end position="545"/>
    </location>
</feature>